<evidence type="ECO:0000256" key="1">
    <source>
        <dbReference type="PROSITE-ProRule" id="PRU00285"/>
    </source>
</evidence>
<dbReference type="InterPro" id="IPR002068">
    <property type="entry name" value="A-crystallin/Hsp20_dom"/>
</dbReference>
<evidence type="ECO:0000313" key="5">
    <source>
        <dbReference type="EMBL" id="SDK51831.1"/>
    </source>
</evidence>
<dbReference type="RefSeq" id="WP_089688624.1">
    <property type="nucleotide sequence ID" value="NZ_FNES01000018.1"/>
</dbReference>
<keyword evidence="6" id="KW-1185">Reference proteome</keyword>
<gene>
    <name evidence="5" type="ORF">SAMN04487954_11822</name>
</gene>
<dbReference type="CDD" id="cd06464">
    <property type="entry name" value="ACD_sHsps-like"/>
    <property type="match status" value="1"/>
</dbReference>
<name>A0A1G9CJH8_9GAMM</name>
<dbReference type="SUPFAM" id="SSF49764">
    <property type="entry name" value="HSP20-like chaperones"/>
    <property type="match status" value="1"/>
</dbReference>
<comment type="similarity">
    <text evidence="1 2">Belongs to the small heat shock protein (HSP20) family.</text>
</comment>
<dbReference type="Gene3D" id="2.60.40.790">
    <property type="match status" value="1"/>
</dbReference>
<protein>
    <submittedName>
        <fullName evidence="5">Molecular chaperone IbpA, HSP20 family</fullName>
    </submittedName>
</protein>
<reference evidence="5 6" key="1">
    <citation type="submission" date="2016-10" db="EMBL/GenBank/DDBJ databases">
        <authorList>
            <person name="de Groot N.N."/>
        </authorList>
    </citation>
    <scope>NUCLEOTIDE SEQUENCE [LARGE SCALE GENOMIC DNA]</scope>
    <source>
        <strain evidence="5 6">CGMCC 1.6133</strain>
    </source>
</reference>
<dbReference type="PANTHER" id="PTHR11527">
    <property type="entry name" value="HEAT-SHOCK PROTEIN 20 FAMILY MEMBER"/>
    <property type="match status" value="1"/>
</dbReference>
<evidence type="ECO:0000259" key="4">
    <source>
        <dbReference type="PROSITE" id="PS01031"/>
    </source>
</evidence>
<proteinExistence type="inferred from homology"/>
<dbReference type="EMBL" id="FNES01000018">
    <property type="protein sequence ID" value="SDK51831.1"/>
    <property type="molecule type" value="Genomic_DNA"/>
</dbReference>
<evidence type="ECO:0000313" key="6">
    <source>
        <dbReference type="Proteomes" id="UP000198525"/>
    </source>
</evidence>
<dbReference type="STRING" id="376427.SAMN04487954_11822"/>
<dbReference type="Pfam" id="PF00011">
    <property type="entry name" value="HSP20"/>
    <property type="match status" value="1"/>
</dbReference>
<organism evidence="5 6">
    <name type="scientific">Billgrantia gudaonensis</name>
    <dbReference type="NCBI Taxonomy" id="376427"/>
    <lineage>
        <taxon>Bacteria</taxon>
        <taxon>Pseudomonadati</taxon>
        <taxon>Pseudomonadota</taxon>
        <taxon>Gammaproteobacteria</taxon>
        <taxon>Oceanospirillales</taxon>
        <taxon>Halomonadaceae</taxon>
        <taxon>Billgrantia</taxon>
    </lineage>
</organism>
<dbReference type="PROSITE" id="PS01031">
    <property type="entry name" value="SHSP"/>
    <property type="match status" value="1"/>
</dbReference>
<dbReference type="AlphaFoldDB" id="A0A1G9CJH8"/>
<evidence type="ECO:0000256" key="3">
    <source>
        <dbReference type="SAM" id="MobiDB-lite"/>
    </source>
</evidence>
<dbReference type="InterPro" id="IPR008978">
    <property type="entry name" value="HSP20-like_chaperone"/>
</dbReference>
<dbReference type="Proteomes" id="UP000198525">
    <property type="component" value="Unassembled WGS sequence"/>
</dbReference>
<feature type="compositionally biased region" description="Low complexity" evidence="3">
    <location>
        <begin position="7"/>
        <end position="18"/>
    </location>
</feature>
<feature type="region of interest" description="Disordered" evidence="3">
    <location>
        <begin position="1"/>
        <end position="30"/>
    </location>
</feature>
<feature type="domain" description="SHSP" evidence="4">
    <location>
        <begin position="24"/>
        <end position="135"/>
    </location>
</feature>
<dbReference type="InterPro" id="IPR031107">
    <property type="entry name" value="Small_HSP"/>
</dbReference>
<sequence>MNEVSRQQAGQQPQTTDQQAREPQTEPAMLPPVDIFEADNALHMIVDMPGVTRDALRIEVDNNVLSLEGDIQLDMPEGMSAIYAEVRAQRFARRFTLSHEIDSEAIAARIDNGVVHVTLPKKQSHHRRRIEVQAA</sequence>
<evidence type="ECO:0000256" key="2">
    <source>
        <dbReference type="RuleBase" id="RU003616"/>
    </source>
</evidence>
<dbReference type="OrthoDB" id="9788892at2"/>
<accession>A0A1G9CJH8</accession>